<name>A0ABD0M3F2_9CAEN</name>
<keyword evidence="1" id="KW-0732">Signal</keyword>
<evidence type="ECO:0000256" key="1">
    <source>
        <dbReference type="SAM" id="SignalP"/>
    </source>
</evidence>
<dbReference type="AlphaFoldDB" id="A0ABD0M3F2"/>
<evidence type="ECO:0008006" key="4">
    <source>
        <dbReference type="Google" id="ProtNLM"/>
    </source>
</evidence>
<feature type="chain" id="PRO_5044767806" description="Secreted protein" evidence="1">
    <location>
        <begin position="26"/>
        <end position="109"/>
    </location>
</feature>
<proteinExistence type="predicted"/>
<keyword evidence="3" id="KW-1185">Reference proteome</keyword>
<dbReference type="EMBL" id="JACVVK020000007">
    <property type="protein sequence ID" value="KAK7506213.1"/>
    <property type="molecule type" value="Genomic_DNA"/>
</dbReference>
<feature type="signal peptide" evidence="1">
    <location>
        <begin position="1"/>
        <end position="25"/>
    </location>
</feature>
<reference evidence="2 3" key="1">
    <citation type="journal article" date="2023" name="Sci. Data">
        <title>Genome assembly of the Korean intertidal mud-creeper Batillaria attramentaria.</title>
        <authorList>
            <person name="Patra A.K."/>
            <person name="Ho P.T."/>
            <person name="Jun S."/>
            <person name="Lee S.J."/>
            <person name="Kim Y."/>
            <person name="Won Y.J."/>
        </authorList>
    </citation>
    <scope>NUCLEOTIDE SEQUENCE [LARGE SCALE GENOMIC DNA]</scope>
    <source>
        <strain evidence="2">Wonlab-2016</strain>
    </source>
</reference>
<accession>A0ABD0M3F2</accession>
<evidence type="ECO:0000313" key="3">
    <source>
        <dbReference type="Proteomes" id="UP001519460"/>
    </source>
</evidence>
<protein>
    <recommendedName>
        <fullName evidence="4">Secreted protein</fullName>
    </recommendedName>
</protein>
<dbReference type="PROSITE" id="PS51257">
    <property type="entry name" value="PROKAR_LIPOPROTEIN"/>
    <property type="match status" value="1"/>
</dbReference>
<evidence type="ECO:0000313" key="2">
    <source>
        <dbReference type="EMBL" id="KAK7506213.1"/>
    </source>
</evidence>
<comment type="caution">
    <text evidence="2">The sequence shown here is derived from an EMBL/GenBank/DDBJ whole genome shotgun (WGS) entry which is preliminary data.</text>
</comment>
<organism evidence="2 3">
    <name type="scientific">Batillaria attramentaria</name>
    <dbReference type="NCBI Taxonomy" id="370345"/>
    <lineage>
        <taxon>Eukaryota</taxon>
        <taxon>Metazoa</taxon>
        <taxon>Spiralia</taxon>
        <taxon>Lophotrochozoa</taxon>
        <taxon>Mollusca</taxon>
        <taxon>Gastropoda</taxon>
        <taxon>Caenogastropoda</taxon>
        <taxon>Sorbeoconcha</taxon>
        <taxon>Cerithioidea</taxon>
        <taxon>Batillariidae</taxon>
        <taxon>Batillaria</taxon>
    </lineage>
</organism>
<sequence>MKTTAILAVALLYMATLACCNEAGAEEFYIVSPKLVARQSGNFFPPNGGVFPPNGGVFPPNGGLFPSDGNKPCWHNGRADSGLCSDFQQCSCQTSHASYNGGGSTFYCC</sequence>
<dbReference type="Proteomes" id="UP001519460">
    <property type="component" value="Unassembled WGS sequence"/>
</dbReference>
<gene>
    <name evidence="2" type="ORF">BaRGS_00002325</name>
</gene>